<dbReference type="Pfam" id="PF01370">
    <property type="entry name" value="Epimerase"/>
    <property type="match status" value="1"/>
</dbReference>
<comment type="caution">
    <text evidence="12">The sequence shown here is derived from an EMBL/GenBank/DDBJ whole genome shotgun (WGS) entry which is preliminary data.</text>
</comment>
<dbReference type="EMBL" id="PEZG01000037">
    <property type="protein sequence ID" value="PIS15809.1"/>
    <property type="molecule type" value="Genomic_DNA"/>
</dbReference>
<evidence type="ECO:0000313" key="12">
    <source>
        <dbReference type="EMBL" id="PIS15809.1"/>
    </source>
</evidence>
<evidence type="ECO:0000256" key="5">
    <source>
        <dbReference type="ARBA" id="ARBA00013189"/>
    </source>
</evidence>
<evidence type="ECO:0000313" key="13">
    <source>
        <dbReference type="Proteomes" id="UP000231198"/>
    </source>
</evidence>
<dbReference type="EC" id="5.1.3.2" evidence="5 10"/>
<evidence type="ECO:0000256" key="9">
    <source>
        <dbReference type="ARBA" id="ARBA00023277"/>
    </source>
</evidence>
<dbReference type="AlphaFoldDB" id="A0A2H0WV75"/>
<dbReference type="PANTHER" id="PTHR43725:SF53">
    <property type="entry name" value="UDP-ARABINOSE 4-EPIMERASE 1"/>
    <property type="match status" value="1"/>
</dbReference>
<accession>A0A2H0WV75</accession>
<dbReference type="PANTHER" id="PTHR43725">
    <property type="entry name" value="UDP-GLUCOSE 4-EPIMERASE"/>
    <property type="match status" value="1"/>
</dbReference>
<protein>
    <recommendedName>
        <fullName evidence="6 10">UDP-glucose 4-epimerase</fullName>
        <ecNumber evidence="5 10">5.1.3.2</ecNumber>
    </recommendedName>
</protein>
<dbReference type="UniPathway" id="UPA00214"/>
<dbReference type="GO" id="GO:0033499">
    <property type="term" value="P:galactose catabolic process via UDP-galactose, Leloir pathway"/>
    <property type="evidence" value="ECO:0007669"/>
    <property type="project" value="TreeGrafter"/>
</dbReference>
<keyword evidence="9 10" id="KW-0119">Carbohydrate metabolism</keyword>
<comment type="pathway">
    <text evidence="3 10">Carbohydrate metabolism; galactose metabolism.</text>
</comment>
<evidence type="ECO:0000256" key="7">
    <source>
        <dbReference type="ARBA" id="ARBA00023027"/>
    </source>
</evidence>
<dbReference type="InterPro" id="IPR036291">
    <property type="entry name" value="NAD(P)-bd_dom_sf"/>
</dbReference>
<evidence type="ECO:0000256" key="10">
    <source>
        <dbReference type="RuleBase" id="RU366046"/>
    </source>
</evidence>
<evidence type="ECO:0000256" key="1">
    <source>
        <dbReference type="ARBA" id="ARBA00000083"/>
    </source>
</evidence>
<dbReference type="InterPro" id="IPR001509">
    <property type="entry name" value="Epimerase_deHydtase"/>
</dbReference>
<dbReference type="Gene3D" id="3.90.25.10">
    <property type="entry name" value="UDP-galactose 4-epimerase, domain 1"/>
    <property type="match status" value="1"/>
</dbReference>
<keyword evidence="8 10" id="KW-0413">Isomerase</keyword>
<organism evidence="12 13">
    <name type="scientific">Candidatus Roizmanbacteria bacterium CG09_land_8_20_14_0_10_41_9</name>
    <dbReference type="NCBI Taxonomy" id="1974850"/>
    <lineage>
        <taxon>Bacteria</taxon>
        <taxon>Candidatus Roizmaniibacteriota</taxon>
    </lineage>
</organism>
<dbReference type="CDD" id="cd05247">
    <property type="entry name" value="UDP_G4E_1_SDR_e"/>
    <property type="match status" value="1"/>
</dbReference>
<evidence type="ECO:0000259" key="11">
    <source>
        <dbReference type="Pfam" id="PF01370"/>
    </source>
</evidence>
<comment type="catalytic activity">
    <reaction evidence="1 10">
        <text>UDP-alpha-D-glucose = UDP-alpha-D-galactose</text>
        <dbReference type="Rhea" id="RHEA:22168"/>
        <dbReference type="ChEBI" id="CHEBI:58885"/>
        <dbReference type="ChEBI" id="CHEBI:66914"/>
        <dbReference type="EC" id="5.1.3.2"/>
    </reaction>
</comment>
<comment type="subunit">
    <text evidence="10">Homodimer.</text>
</comment>
<dbReference type="GO" id="GO:0003978">
    <property type="term" value="F:UDP-glucose 4-epimerase activity"/>
    <property type="evidence" value="ECO:0007669"/>
    <property type="project" value="UniProtKB-UniRule"/>
</dbReference>
<dbReference type="InterPro" id="IPR005886">
    <property type="entry name" value="UDP_G4E"/>
</dbReference>
<evidence type="ECO:0000256" key="2">
    <source>
        <dbReference type="ARBA" id="ARBA00001911"/>
    </source>
</evidence>
<proteinExistence type="inferred from homology"/>
<comment type="cofactor">
    <cofactor evidence="2 10">
        <name>NAD(+)</name>
        <dbReference type="ChEBI" id="CHEBI:57540"/>
    </cofactor>
</comment>
<comment type="similarity">
    <text evidence="4 10">Belongs to the NAD(P)-dependent epimerase/dehydratase family.</text>
</comment>
<gene>
    <name evidence="12" type="primary">galE</name>
    <name evidence="12" type="ORF">COT62_01725</name>
</gene>
<dbReference type="Proteomes" id="UP000231198">
    <property type="component" value="Unassembled WGS sequence"/>
</dbReference>
<sequence length="324" mass="36076">MKILVTGGAGYIGSHVTKYLLDKGYKVSVLDNLSNGRREFVDKRAKFHKGDLANKDDIKKALKSCQAAMHFAASASVPDSVKNPGEYFVNNVSNGLNLLEVMWELGVNYLIFSSSAGVYGNPIRVPIKEDDPKIPTHPYGLSKLMFEEILEWYNRAYDLKSISLRYFCAAGADPRGGIGEDHRPETHLIPVVLDVALGRRDHVEVFGGDFDTPDGTGVRDFVHVMDIAESHAVALKHLLEEKQSEIFNVGIGKGYSVLEVIKAAEEVTGKKIKFKKVGRRPGDPDKLVADVGKIRSALGWEAKNKDLKDMIEDAWEWHKSYFQK</sequence>
<evidence type="ECO:0000256" key="6">
    <source>
        <dbReference type="ARBA" id="ARBA00018569"/>
    </source>
</evidence>
<feature type="domain" description="NAD-dependent epimerase/dehydratase" evidence="11">
    <location>
        <begin position="3"/>
        <end position="250"/>
    </location>
</feature>
<name>A0A2H0WV75_9BACT</name>
<dbReference type="Gene3D" id="3.40.50.720">
    <property type="entry name" value="NAD(P)-binding Rossmann-like Domain"/>
    <property type="match status" value="1"/>
</dbReference>
<dbReference type="SUPFAM" id="SSF51735">
    <property type="entry name" value="NAD(P)-binding Rossmann-fold domains"/>
    <property type="match status" value="1"/>
</dbReference>
<dbReference type="NCBIfam" id="TIGR01179">
    <property type="entry name" value="galE"/>
    <property type="match status" value="1"/>
</dbReference>
<evidence type="ECO:0000256" key="8">
    <source>
        <dbReference type="ARBA" id="ARBA00023235"/>
    </source>
</evidence>
<evidence type="ECO:0000256" key="3">
    <source>
        <dbReference type="ARBA" id="ARBA00004947"/>
    </source>
</evidence>
<reference evidence="13" key="1">
    <citation type="submission" date="2017-09" db="EMBL/GenBank/DDBJ databases">
        <title>Depth-based differentiation of microbial function through sediment-hosted aquifers and enrichment of novel symbionts in the deep terrestrial subsurface.</title>
        <authorList>
            <person name="Probst A.J."/>
            <person name="Ladd B."/>
            <person name="Jarett J.K."/>
            <person name="Geller-Mcgrath D.E."/>
            <person name="Sieber C.M.K."/>
            <person name="Emerson J.B."/>
            <person name="Anantharaman K."/>
            <person name="Thomas B.C."/>
            <person name="Malmstrom R."/>
            <person name="Stieglmeier M."/>
            <person name="Klingl A."/>
            <person name="Woyke T."/>
            <person name="Ryan C.M."/>
            <person name="Banfield J.F."/>
        </authorList>
    </citation>
    <scope>NUCLEOTIDE SEQUENCE [LARGE SCALE GENOMIC DNA]</scope>
</reference>
<evidence type="ECO:0000256" key="4">
    <source>
        <dbReference type="ARBA" id="ARBA00007637"/>
    </source>
</evidence>
<keyword evidence="7 10" id="KW-0520">NAD</keyword>